<dbReference type="PANTHER" id="PTHR11733">
    <property type="entry name" value="ZINC METALLOPROTEASE FAMILY M13 NEPRILYSIN-RELATED"/>
    <property type="match status" value="1"/>
</dbReference>
<reference evidence="1 2" key="1">
    <citation type="submission" date="2013-11" db="EMBL/GenBank/DDBJ databases">
        <title>Draft genome of the bovine lungworm Dictyocaulus viviparus.</title>
        <authorList>
            <person name="Mitreva M."/>
        </authorList>
    </citation>
    <scope>NUCLEOTIDE SEQUENCE [LARGE SCALE GENOMIC DNA]</scope>
    <source>
        <strain evidence="1 2">HannoverDv2000</strain>
    </source>
</reference>
<keyword evidence="2" id="KW-1185">Reference proteome</keyword>
<dbReference type="Proteomes" id="UP000053766">
    <property type="component" value="Unassembled WGS sequence"/>
</dbReference>
<name>A0A0D8Y9T5_DICVI</name>
<dbReference type="STRING" id="29172.A0A0D8Y9T5"/>
<protein>
    <recommendedName>
        <fullName evidence="3">Peptidase M13 N-terminal domain-containing protein</fullName>
    </recommendedName>
</protein>
<dbReference type="PROSITE" id="PS51885">
    <property type="entry name" value="NEPRILYSIN"/>
    <property type="match status" value="1"/>
</dbReference>
<dbReference type="SUPFAM" id="SSF55486">
    <property type="entry name" value="Metalloproteases ('zincins'), catalytic domain"/>
    <property type="match status" value="1"/>
</dbReference>
<reference evidence="2" key="2">
    <citation type="journal article" date="2016" name="Sci. Rep.">
        <title>Dictyocaulus viviparus genome, variome and transcriptome elucidate lungworm biology and support future intervention.</title>
        <authorList>
            <person name="McNulty S.N."/>
            <person name="Strube C."/>
            <person name="Rosa B.A."/>
            <person name="Martin J.C."/>
            <person name="Tyagi R."/>
            <person name="Choi Y.J."/>
            <person name="Wang Q."/>
            <person name="Hallsworth Pepin K."/>
            <person name="Zhang X."/>
            <person name="Ozersky P."/>
            <person name="Wilson R.K."/>
            <person name="Sternberg P.W."/>
            <person name="Gasser R.B."/>
            <person name="Mitreva M."/>
        </authorList>
    </citation>
    <scope>NUCLEOTIDE SEQUENCE [LARGE SCALE GENOMIC DNA]</scope>
    <source>
        <strain evidence="2">HannoverDv2000</strain>
    </source>
</reference>
<dbReference type="Gene3D" id="1.10.1380.10">
    <property type="entry name" value="Neutral endopeptidase , domain2"/>
    <property type="match status" value="1"/>
</dbReference>
<dbReference type="InterPro" id="IPR042089">
    <property type="entry name" value="Peptidase_M13_dom_2"/>
</dbReference>
<dbReference type="GO" id="GO:0004222">
    <property type="term" value="F:metalloendopeptidase activity"/>
    <property type="evidence" value="ECO:0007669"/>
    <property type="project" value="InterPro"/>
</dbReference>
<gene>
    <name evidence="1" type="ORF">DICVIV_01068</name>
</gene>
<sequence length="262" mass="29725">MFTLARLSNITNKTISNLVRNNEVVYRCCGIYSKNHDMLESMAIRAISTYGEPVIKSELNIQPNKQVTTADIDKYNAYKQAVSFYQASVNISADPCTDFYQYACGNYKEQASTALTKEKAFSDACIEAVLNNTVEHSILVNKNYLLPRVNQLAKLIGSNFTFVFGGNVTKLPDKEQFADALSYLSFTQGIDTFVTPFVDTNWEKPTNGYRMFLDQNTAFMSKTYYAPSAFKTIKEKYIKSATSILERFIQEQVRVVSSDFRK</sequence>
<evidence type="ECO:0000313" key="2">
    <source>
        <dbReference type="Proteomes" id="UP000053766"/>
    </source>
</evidence>
<dbReference type="GO" id="GO:0005886">
    <property type="term" value="C:plasma membrane"/>
    <property type="evidence" value="ECO:0007669"/>
    <property type="project" value="TreeGrafter"/>
</dbReference>
<evidence type="ECO:0008006" key="3">
    <source>
        <dbReference type="Google" id="ProtNLM"/>
    </source>
</evidence>
<evidence type="ECO:0000313" key="1">
    <source>
        <dbReference type="EMBL" id="KJH52724.1"/>
    </source>
</evidence>
<dbReference type="AlphaFoldDB" id="A0A0D8Y9T5"/>
<dbReference type="PANTHER" id="PTHR11733:SF240">
    <property type="entry name" value="GH14155P-RELATED"/>
    <property type="match status" value="1"/>
</dbReference>
<dbReference type="OrthoDB" id="5854821at2759"/>
<dbReference type="InterPro" id="IPR000718">
    <property type="entry name" value="Peptidase_M13"/>
</dbReference>
<dbReference type="EMBL" id="KN716160">
    <property type="protein sequence ID" value="KJH52724.1"/>
    <property type="molecule type" value="Genomic_DNA"/>
</dbReference>
<organism evidence="1 2">
    <name type="scientific">Dictyocaulus viviparus</name>
    <name type="common">Bovine lungworm</name>
    <dbReference type="NCBI Taxonomy" id="29172"/>
    <lineage>
        <taxon>Eukaryota</taxon>
        <taxon>Metazoa</taxon>
        <taxon>Ecdysozoa</taxon>
        <taxon>Nematoda</taxon>
        <taxon>Chromadorea</taxon>
        <taxon>Rhabditida</taxon>
        <taxon>Rhabditina</taxon>
        <taxon>Rhabditomorpha</taxon>
        <taxon>Strongyloidea</taxon>
        <taxon>Metastrongylidae</taxon>
        <taxon>Dictyocaulus</taxon>
    </lineage>
</organism>
<accession>A0A0D8Y9T5</accession>
<dbReference type="GO" id="GO:0016485">
    <property type="term" value="P:protein processing"/>
    <property type="evidence" value="ECO:0007669"/>
    <property type="project" value="TreeGrafter"/>
</dbReference>
<proteinExistence type="predicted"/>